<dbReference type="Proteomes" id="UP000192257">
    <property type="component" value="Unassembled WGS sequence"/>
</dbReference>
<feature type="region of interest" description="Disordered" evidence="1">
    <location>
        <begin position="30"/>
        <end position="138"/>
    </location>
</feature>
<comment type="caution">
    <text evidence="3">The sequence shown here is derived from an EMBL/GenBank/DDBJ whole genome shotgun (WGS) entry which is preliminary data.</text>
</comment>
<dbReference type="EMBL" id="NBCO01000020">
    <property type="protein sequence ID" value="ORC87719.1"/>
    <property type="molecule type" value="Genomic_DNA"/>
</dbReference>
<dbReference type="GeneID" id="39986593"/>
<evidence type="ECO:0000313" key="4">
    <source>
        <dbReference type="Proteomes" id="UP000192257"/>
    </source>
</evidence>
<proteinExistence type="predicted"/>
<gene>
    <name evidence="3" type="ORF">TM35_000201280</name>
</gene>
<keyword evidence="2" id="KW-1133">Transmembrane helix</keyword>
<feature type="compositionally biased region" description="Basic and acidic residues" evidence="1">
    <location>
        <begin position="43"/>
        <end position="64"/>
    </location>
</feature>
<reference evidence="3 4" key="1">
    <citation type="submission" date="2017-03" db="EMBL/GenBank/DDBJ databases">
        <title>An alternative strategy for trypanosome survival in the mammalian bloodstream revealed through genome and transcriptome analysis of the ubiquitous bovine parasite Trypanosoma (Megatrypanum) theileri.</title>
        <authorList>
            <person name="Kelly S."/>
            <person name="Ivens A."/>
            <person name="Mott A."/>
            <person name="O'Neill E."/>
            <person name="Emms D."/>
            <person name="Macleod O."/>
            <person name="Voorheis P."/>
            <person name="Matthews J."/>
            <person name="Matthews K."/>
            <person name="Carrington M."/>
        </authorList>
    </citation>
    <scope>NUCLEOTIDE SEQUENCE [LARGE SCALE GENOMIC DNA]</scope>
    <source>
        <strain evidence="3">Edinburgh</strain>
    </source>
</reference>
<keyword evidence="4" id="KW-1185">Reference proteome</keyword>
<evidence type="ECO:0000313" key="3">
    <source>
        <dbReference type="EMBL" id="ORC87719.1"/>
    </source>
</evidence>
<accession>A0A1X0NU57</accession>
<feature type="compositionally biased region" description="Low complexity" evidence="1">
    <location>
        <begin position="33"/>
        <end position="42"/>
    </location>
</feature>
<keyword evidence="2" id="KW-0812">Transmembrane</keyword>
<feature type="transmembrane region" description="Helical" evidence="2">
    <location>
        <begin position="220"/>
        <end position="241"/>
    </location>
</feature>
<dbReference type="OrthoDB" id="245070at2759"/>
<evidence type="ECO:0000256" key="2">
    <source>
        <dbReference type="SAM" id="Phobius"/>
    </source>
</evidence>
<organism evidence="3 4">
    <name type="scientific">Trypanosoma theileri</name>
    <dbReference type="NCBI Taxonomy" id="67003"/>
    <lineage>
        <taxon>Eukaryota</taxon>
        <taxon>Discoba</taxon>
        <taxon>Euglenozoa</taxon>
        <taxon>Kinetoplastea</taxon>
        <taxon>Metakinetoplastina</taxon>
        <taxon>Trypanosomatida</taxon>
        <taxon>Trypanosomatidae</taxon>
        <taxon>Trypanosoma</taxon>
    </lineage>
</organism>
<name>A0A1X0NU57_9TRYP</name>
<feature type="compositionally biased region" description="Low complexity" evidence="1">
    <location>
        <begin position="74"/>
        <end position="85"/>
    </location>
</feature>
<feature type="compositionally biased region" description="Low complexity" evidence="1">
    <location>
        <begin position="104"/>
        <end position="120"/>
    </location>
</feature>
<evidence type="ECO:0000256" key="1">
    <source>
        <dbReference type="SAM" id="MobiDB-lite"/>
    </source>
</evidence>
<protein>
    <submittedName>
        <fullName evidence="3">Uncharacterized protein</fullName>
    </submittedName>
</protein>
<dbReference type="AlphaFoldDB" id="A0A1X0NU57"/>
<feature type="compositionally biased region" description="Polar residues" evidence="1">
    <location>
        <begin position="121"/>
        <end position="136"/>
    </location>
</feature>
<keyword evidence="2" id="KW-0472">Membrane</keyword>
<dbReference type="RefSeq" id="XP_028881785.1">
    <property type="nucleotide sequence ID" value="XM_029026813.1"/>
</dbReference>
<dbReference type="VEuPathDB" id="TriTrypDB:TM35_000201280"/>
<sequence>MLRRVGCVHVALGSRVLRLLSIDTMANAKRTHTTNTTNGENNQDVKTEAHTRSTKTPQEEKKQPEQQAGVSDGSIPLKSPLSSSSCKETKGTGSEADGVPKQTSDPSVTRDSSFSSSLSSAANNQTEKNAAATTPASLPPEVEPVRWIQRPYEDAAAEPIVDANGQYIVSRVQWPTGELAYTTPPPPDGKLAPRFGYNVVQVKKDFSWWKHYQKYPRISVAYINIQLLFLLGTAWLVAFLMEEHRRTTDEMRTPGALVGEQRGRGPSGRQTQKVRFTREEMSELVDRAQNNWLDANAEANYIGSKNYAMKKIPRPTEFAVDDFRKR</sequence>